<feature type="region of interest" description="Disordered" evidence="1">
    <location>
        <begin position="8"/>
        <end position="29"/>
    </location>
</feature>
<organism evidence="3 4">
    <name type="scientific">Nocardioides ginsengisegetis</name>
    <dbReference type="NCBI Taxonomy" id="661491"/>
    <lineage>
        <taxon>Bacteria</taxon>
        <taxon>Bacillati</taxon>
        <taxon>Actinomycetota</taxon>
        <taxon>Actinomycetes</taxon>
        <taxon>Propionibacteriales</taxon>
        <taxon>Nocardioidaceae</taxon>
        <taxon>Nocardioides</taxon>
    </lineage>
</organism>
<evidence type="ECO:0000256" key="2">
    <source>
        <dbReference type="SAM" id="Phobius"/>
    </source>
</evidence>
<protein>
    <submittedName>
        <fullName evidence="3">Uncharacterized protein</fullName>
    </submittedName>
</protein>
<dbReference type="EMBL" id="JACGXA010000001">
    <property type="protein sequence ID" value="MBA8803431.1"/>
    <property type="molecule type" value="Genomic_DNA"/>
</dbReference>
<dbReference type="AlphaFoldDB" id="A0A7W3IZE2"/>
<comment type="caution">
    <text evidence="3">The sequence shown here is derived from an EMBL/GenBank/DDBJ whole genome shotgun (WGS) entry which is preliminary data.</text>
</comment>
<evidence type="ECO:0000313" key="3">
    <source>
        <dbReference type="EMBL" id="MBA8803431.1"/>
    </source>
</evidence>
<evidence type="ECO:0000313" key="4">
    <source>
        <dbReference type="Proteomes" id="UP000580910"/>
    </source>
</evidence>
<gene>
    <name evidence="3" type="ORF">FB382_001722</name>
</gene>
<keyword evidence="4" id="KW-1185">Reference proteome</keyword>
<feature type="compositionally biased region" description="Polar residues" evidence="1">
    <location>
        <begin position="240"/>
        <end position="258"/>
    </location>
</feature>
<dbReference type="Proteomes" id="UP000580910">
    <property type="component" value="Unassembled WGS sequence"/>
</dbReference>
<reference evidence="3 4" key="1">
    <citation type="submission" date="2020-07" db="EMBL/GenBank/DDBJ databases">
        <title>Sequencing the genomes of 1000 actinobacteria strains.</title>
        <authorList>
            <person name="Klenk H.-P."/>
        </authorList>
    </citation>
    <scope>NUCLEOTIDE SEQUENCE [LARGE SCALE GENOMIC DNA]</scope>
    <source>
        <strain evidence="3 4">DSM 21349</strain>
    </source>
</reference>
<evidence type="ECO:0000256" key="1">
    <source>
        <dbReference type="SAM" id="MobiDB-lite"/>
    </source>
</evidence>
<sequence>MDTLQDRLAGLAEGAPTGGEPPAELWSRGRRARRRRVAAVAACLLVVGALGAGIGLRLAGGAGDHSRVEPAGTLGFTLPLNYPGRADLPRLGAAPGPLAALWLTPPSGGRVPQVVALVAETGTFGTLSLDLPRYDSEVTGQDVALSADGRRVAYLSPTRDLVVHDLVTGDDVRPAIQTRPGFTWVDATHLFGHDGARGGDADAWVWQPGTEPRLVDYYAFTAGFALVPPEPVLEHPDCSTPPTVTDSTGRLGTENPQGGSEFQVPWLCDVLGVIGTHTLLGHDPNDQVVALDVHDGPAFSDPNLRQVVALQGAPLRATFATDLIGEALTPQGGVS</sequence>
<keyword evidence="2" id="KW-0812">Transmembrane</keyword>
<keyword evidence="2" id="KW-1133">Transmembrane helix</keyword>
<feature type="region of interest" description="Disordered" evidence="1">
    <location>
        <begin position="233"/>
        <end position="258"/>
    </location>
</feature>
<dbReference type="RefSeq" id="WP_182538406.1">
    <property type="nucleotide sequence ID" value="NZ_JACGXA010000001.1"/>
</dbReference>
<feature type="transmembrane region" description="Helical" evidence="2">
    <location>
        <begin position="37"/>
        <end position="59"/>
    </location>
</feature>
<accession>A0A7W3IZE2</accession>
<proteinExistence type="predicted"/>
<name>A0A7W3IZE2_9ACTN</name>
<keyword evidence="2" id="KW-0472">Membrane</keyword>